<dbReference type="PANTHER" id="PTHR30069">
    <property type="entry name" value="TONB-DEPENDENT OUTER MEMBRANE RECEPTOR"/>
    <property type="match status" value="1"/>
</dbReference>
<keyword evidence="6" id="KW-1185">Reference proteome</keyword>
<dbReference type="InterPro" id="IPR037066">
    <property type="entry name" value="Plug_dom_sf"/>
</dbReference>
<dbReference type="Pfam" id="PF07715">
    <property type="entry name" value="Plug"/>
    <property type="match status" value="1"/>
</dbReference>
<keyword evidence="2" id="KW-0813">Transport</keyword>
<name>A0A344TDJ5_9BACT</name>
<evidence type="ECO:0000313" key="5">
    <source>
        <dbReference type="EMBL" id="AXE16716.1"/>
    </source>
</evidence>
<evidence type="ECO:0000259" key="4">
    <source>
        <dbReference type="Pfam" id="PF07715"/>
    </source>
</evidence>
<dbReference type="GO" id="GO:0044718">
    <property type="term" value="P:siderophore transmembrane transport"/>
    <property type="evidence" value="ECO:0007669"/>
    <property type="project" value="TreeGrafter"/>
</dbReference>
<dbReference type="InterPro" id="IPR012910">
    <property type="entry name" value="Plug_dom"/>
</dbReference>
<dbReference type="GO" id="GO:0009279">
    <property type="term" value="C:cell outer membrane"/>
    <property type="evidence" value="ECO:0007669"/>
    <property type="project" value="UniProtKB-SubCell"/>
</dbReference>
<evidence type="ECO:0000256" key="1">
    <source>
        <dbReference type="ARBA" id="ARBA00022729"/>
    </source>
</evidence>
<comment type="similarity">
    <text evidence="2">Belongs to the TonB-dependent receptor family.</text>
</comment>
<dbReference type="AlphaFoldDB" id="A0A344TDJ5"/>
<dbReference type="PROSITE" id="PS52016">
    <property type="entry name" value="TONB_DEPENDENT_REC_3"/>
    <property type="match status" value="1"/>
</dbReference>
<reference evidence="5 6" key="1">
    <citation type="submission" date="2018-07" db="EMBL/GenBank/DDBJ databases">
        <title>Genome sequencing of Runella.</title>
        <authorList>
            <person name="Baek M.-G."/>
            <person name="Yi H."/>
        </authorList>
    </citation>
    <scope>NUCLEOTIDE SEQUENCE [LARGE SCALE GENOMIC DNA]</scope>
    <source>
        <strain evidence="5 6">HYN0085</strain>
    </source>
</reference>
<dbReference type="InterPro" id="IPR039426">
    <property type="entry name" value="TonB-dep_rcpt-like"/>
</dbReference>
<accession>A0A344TDJ5</accession>
<evidence type="ECO:0000256" key="3">
    <source>
        <dbReference type="SAM" id="SignalP"/>
    </source>
</evidence>
<dbReference type="Proteomes" id="UP000251993">
    <property type="component" value="Chromosome"/>
</dbReference>
<comment type="subcellular location">
    <subcellularLocation>
        <location evidence="2">Cell outer membrane</location>
        <topology evidence="2">Multi-pass membrane protein</topology>
    </subcellularLocation>
</comment>
<dbReference type="OrthoDB" id="679547at2"/>
<protein>
    <submittedName>
        <fullName evidence="5">TonB-dependent receptor</fullName>
    </submittedName>
</protein>
<dbReference type="Gene3D" id="2.60.40.1930">
    <property type="match status" value="1"/>
</dbReference>
<keyword evidence="2" id="KW-0472">Membrane</keyword>
<keyword evidence="5" id="KW-0675">Receptor</keyword>
<dbReference type="SUPFAM" id="SSF56935">
    <property type="entry name" value="Porins"/>
    <property type="match status" value="1"/>
</dbReference>
<evidence type="ECO:0000256" key="2">
    <source>
        <dbReference type="PROSITE-ProRule" id="PRU01360"/>
    </source>
</evidence>
<feature type="chain" id="PRO_5016773278" evidence="3">
    <location>
        <begin position="22"/>
        <end position="822"/>
    </location>
</feature>
<dbReference type="PANTHER" id="PTHR30069:SF29">
    <property type="entry name" value="HEMOGLOBIN AND HEMOGLOBIN-HAPTOGLOBIN-BINDING PROTEIN 1-RELATED"/>
    <property type="match status" value="1"/>
</dbReference>
<sequence>MFRTSLLTLFAASFIVLSAFRFDDNWLDKIVAKFEAYQRNSPQEKAYLHLDRPYYSAGETIWFKAYLINSGSHSADSVSQVLYVDLVDKTTGKVVLLKKIEMIGGLGEGDLALKDSLKAGDYTVRAYTNWMRNFSEDFFFHRDLPIFRAEASPTVYPSNADDIDVQFMPEGGQLVMGLEGRVAFKATNILGKGADITGAVLNQANDTLVGFSTLKFGMGYFTITPEPGEKYRIEVRKPDGKYAKYPFPEPQKEGILMMVDNVSNKENVRVILKHNKAVSATSELALIAQTRGEIMYAAKTSMAKKMSLFSIPKASLPEGITQLTVFDEKGLPVCERLVFVNKNQPLSLELKADKAVYKSREKVELELTAKDAAGNPISGSFSLSVTDAGQVLEKEAYGVNIRSYTLLTSDLKGAVEQPSYYFDAKNPNNVRDLEVLMMTQGWRRFSWKNALEDSLVANKYFVEEGISLMGKVVRGNKKQPGKVKLTFMLQSNGKDSTRAVFMGETAETGEFAALNLDVRDTTNLLIQAVSERGNRNFDIVLDAFQPATVTVTKVPFNSIQFDANELAEYLKRADEYLQIERKIRESREKMLQEVVIKARKSDQVKKDSRRAIYGTPDASIKFDQINSSGAMTIFDVIQGRVAGVTVTGSGFNRTVQIRGSANFSGVVEPLFVLDGMPVDKASIMNIPPVDVEAVDILKGASAAIYGSRGGGGVIAILTKRGGENYDWSKDKEPVPGTLVTKLLGYSPVREFYAPRYDKAAPEHVRPDFRPTVFWAPMIQTDKEGKAKMSFFTSDAQTQLNLRVEGMTPKGQFGTATTQLKVQ</sequence>
<dbReference type="Gene3D" id="2.170.130.10">
    <property type="entry name" value="TonB-dependent receptor, plug domain"/>
    <property type="match status" value="1"/>
</dbReference>
<gene>
    <name evidence="5" type="ORF">DR864_02710</name>
</gene>
<dbReference type="KEGG" id="run:DR864_02710"/>
<keyword evidence="2" id="KW-1134">Transmembrane beta strand</keyword>
<feature type="domain" description="TonB-dependent receptor plug" evidence="4">
    <location>
        <begin position="619"/>
        <end position="713"/>
    </location>
</feature>
<organism evidence="5 6">
    <name type="scientific">Runella rosea</name>
    <dbReference type="NCBI Taxonomy" id="2259595"/>
    <lineage>
        <taxon>Bacteria</taxon>
        <taxon>Pseudomonadati</taxon>
        <taxon>Bacteroidota</taxon>
        <taxon>Cytophagia</taxon>
        <taxon>Cytophagales</taxon>
        <taxon>Spirosomataceae</taxon>
        <taxon>Runella</taxon>
    </lineage>
</organism>
<dbReference type="EMBL" id="CP030850">
    <property type="protein sequence ID" value="AXE16716.1"/>
    <property type="molecule type" value="Genomic_DNA"/>
</dbReference>
<proteinExistence type="inferred from homology"/>
<dbReference type="GO" id="GO:0015344">
    <property type="term" value="F:siderophore uptake transmembrane transporter activity"/>
    <property type="evidence" value="ECO:0007669"/>
    <property type="project" value="TreeGrafter"/>
</dbReference>
<evidence type="ECO:0000313" key="6">
    <source>
        <dbReference type="Proteomes" id="UP000251993"/>
    </source>
</evidence>
<feature type="signal peptide" evidence="3">
    <location>
        <begin position="1"/>
        <end position="21"/>
    </location>
</feature>
<dbReference type="RefSeq" id="WP_114065503.1">
    <property type="nucleotide sequence ID" value="NZ_CP030850.1"/>
</dbReference>
<keyword evidence="2" id="KW-0812">Transmembrane</keyword>
<keyword evidence="2" id="KW-0998">Cell outer membrane</keyword>
<keyword evidence="1 3" id="KW-0732">Signal</keyword>